<dbReference type="CDD" id="cd00033">
    <property type="entry name" value="CCP"/>
    <property type="match status" value="1"/>
</dbReference>
<dbReference type="InterPro" id="IPR000436">
    <property type="entry name" value="Sushi_SCR_CCP_dom"/>
</dbReference>
<comment type="caution">
    <text evidence="5">The sequence shown here is derived from an EMBL/GenBank/DDBJ whole genome shotgun (WGS) entry which is preliminary data.</text>
</comment>
<feature type="domain" description="Sushi" evidence="4">
    <location>
        <begin position="150"/>
        <end position="209"/>
    </location>
</feature>
<dbReference type="Gene3D" id="2.10.70.10">
    <property type="entry name" value="Complement Module, domain 1"/>
    <property type="match status" value="1"/>
</dbReference>
<dbReference type="SMART" id="SM00032">
    <property type="entry name" value="CCP"/>
    <property type="match status" value="1"/>
</dbReference>
<evidence type="ECO:0000259" key="4">
    <source>
        <dbReference type="PROSITE" id="PS50923"/>
    </source>
</evidence>
<keyword evidence="3" id="KW-1133">Transmembrane helix</keyword>
<dbReference type="EMBL" id="CAJPWZ010001433">
    <property type="protein sequence ID" value="CAG2215057.1"/>
    <property type="molecule type" value="Genomic_DNA"/>
</dbReference>
<dbReference type="OrthoDB" id="5985291at2759"/>
<dbReference type="PROSITE" id="PS50923">
    <property type="entry name" value="SUSHI"/>
    <property type="match status" value="1"/>
</dbReference>
<feature type="transmembrane region" description="Helical" evidence="3">
    <location>
        <begin position="44"/>
        <end position="63"/>
    </location>
</feature>
<keyword evidence="2" id="KW-0768">Sushi</keyword>
<keyword evidence="3" id="KW-0472">Membrane</keyword>
<keyword evidence="3" id="KW-0812">Transmembrane</keyword>
<keyword evidence="1 2" id="KW-1015">Disulfide bond</keyword>
<keyword evidence="6" id="KW-1185">Reference proteome</keyword>
<evidence type="ECO:0000313" key="6">
    <source>
        <dbReference type="Proteomes" id="UP000683360"/>
    </source>
</evidence>
<accession>A0A8S3S7H2</accession>
<dbReference type="Pfam" id="PF00084">
    <property type="entry name" value="Sushi"/>
    <property type="match status" value="1"/>
</dbReference>
<evidence type="ECO:0000313" key="5">
    <source>
        <dbReference type="EMBL" id="CAG2215057.1"/>
    </source>
</evidence>
<evidence type="ECO:0000256" key="3">
    <source>
        <dbReference type="SAM" id="Phobius"/>
    </source>
</evidence>
<dbReference type="AlphaFoldDB" id="A0A8S3S7H2"/>
<dbReference type="SUPFAM" id="SSF57535">
    <property type="entry name" value="Complement control module/SCR domain"/>
    <property type="match status" value="1"/>
</dbReference>
<dbReference type="InterPro" id="IPR035976">
    <property type="entry name" value="Sushi/SCR/CCP_sf"/>
</dbReference>
<name>A0A8S3S7H2_MYTED</name>
<feature type="transmembrane region" description="Helical" evidence="3">
    <location>
        <begin position="70"/>
        <end position="87"/>
    </location>
</feature>
<evidence type="ECO:0000256" key="1">
    <source>
        <dbReference type="ARBA" id="ARBA00023157"/>
    </source>
</evidence>
<sequence length="234" mass="25510">MCIDNLTQLERNTDAHPQSTLNANDLRAKKDNRNFNSSNKRGTASIMLKFYCVIAIVVSTFNLSYAGRKLYYVIAIVVSTFNLSYAGRKLYCVIAIVVSTFNLSYAGLLTRQCKAMSGTCGVKDLTCDLKFGTGWTLIGKCCGNRPCCKFQCENIQPPQFPNVTLTLTGLEIGAKATYICDSGLKLNGTMRLTCTDSGWSDDIPTNCYDPCVPGYCPPGQGCSVSSRTGKIVCE</sequence>
<feature type="disulfide bond" evidence="2">
    <location>
        <begin position="180"/>
        <end position="207"/>
    </location>
</feature>
<proteinExistence type="predicted"/>
<dbReference type="Proteomes" id="UP000683360">
    <property type="component" value="Unassembled WGS sequence"/>
</dbReference>
<gene>
    <name evidence="5" type="ORF">MEDL_28808</name>
</gene>
<protein>
    <recommendedName>
        <fullName evidence="4">Sushi domain-containing protein</fullName>
    </recommendedName>
</protein>
<organism evidence="5 6">
    <name type="scientific">Mytilus edulis</name>
    <name type="common">Blue mussel</name>
    <dbReference type="NCBI Taxonomy" id="6550"/>
    <lineage>
        <taxon>Eukaryota</taxon>
        <taxon>Metazoa</taxon>
        <taxon>Spiralia</taxon>
        <taxon>Lophotrochozoa</taxon>
        <taxon>Mollusca</taxon>
        <taxon>Bivalvia</taxon>
        <taxon>Autobranchia</taxon>
        <taxon>Pteriomorphia</taxon>
        <taxon>Mytilida</taxon>
        <taxon>Mytiloidea</taxon>
        <taxon>Mytilidae</taxon>
        <taxon>Mytilinae</taxon>
        <taxon>Mytilus</taxon>
    </lineage>
</organism>
<reference evidence="5" key="1">
    <citation type="submission" date="2021-03" db="EMBL/GenBank/DDBJ databases">
        <authorList>
            <person name="Bekaert M."/>
        </authorList>
    </citation>
    <scope>NUCLEOTIDE SEQUENCE</scope>
</reference>
<comment type="caution">
    <text evidence="2">Lacks conserved residue(s) required for the propagation of feature annotation.</text>
</comment>
<evidence type="ECO:0000256" key="2">
    <source>
        <dbReference type="PROSITE-ProRule" id="PRU00302"/>
    </source>
</evidence>
<feature type="transmembrane region" description="Helical" evidence="3">
    <location>
        <begin position="93"/>
        <end position="110"/>
    </location>
</feature>